<feature type="domain" description="Helix-hairpin-helix DNA-binding motif class 1" evidence="2">
    <location>
        <begin position="225"/>
        <end position="244"/>
    </location>
</feature>
<dbReference type="SUPFAM" id="SSF47781">
    <property type="entry name" value="RuvA domain 2-like"/>
    <property type="match status" value="1"/>
</dbReference>
<dbReference type="Pfam" id="PF10531">
    <property type="entry name" value="SLBB"/>
    <property type="match status" value="1"/>
</dbReference>
<keyword evidence="1" id="KW-1133">Transmembrane helix</keyword>
<dbReference type="Pfam" id="PF12836">
    <property type="entry name" value="HHH_3"/>
    <property type="match status" value="1"/>
</dbReference>
<evidence type="ECO:0000259" key="2">
    <source>
        <dbReference type="SMART" id="SM00278"/>
    </source>
</evidence>
<dbReference type="Gene3D" id="1.10.150.320">
    <property type="entry name" value="Photosystem II 12 kDa extrinsic protein"/>
    <property type="match status" value="1"/>
</dbReference>
<evidence type="ECO:0000256" key="1">
    <source>
        <dbReference type="SAM" id="Phobius"/>
    </source>
</evidence>
<dbReference type="InterPro" id="IPR003583">
    <property type="entry name" value="Hlx-hairpin-Hlx_DNA-bd_motif"/>
</dbReference>
<feature type="transmembrane region" description="Helical" evidence="1">
    <location>
        <begin position="53"/>
        <end position="70"/>
    </location>
</feature>
<keyword evidence="4" id="KW-1185">Reference proteome</keyword>
<dbReference type="NCBIfam" id="TIGR00426">
    <property type="entry name" value="competence protein ComEA helix-hairpin-helix repeat region"/>
    <property type="match status" value="1"/>
</dbReference>
<evidence type="ECO:0000313" key="4">
    <source>
        <dbReference type="Proteomes" id="UP001316184"/>
    </source>
</evidence>
<dbReference type="Proteomes" id="UP001316184">
    <property type="component" value="Chromosome"/>
</dbReference>
<proteinExistence type="predicted"/>
<dbReference type="PANTHER" id="PTHR21180">
    <property type="entry name" value="ENDONUCLEASE/EXONUCLEASE/PHOSPHATASE FAMILY DOMAIN-CONTAINING PROTEIN 1"/>
    <property type="match status" value="1"/>
</dbReference>
<keyword evidence="1" id="KW-0812">Transmembrane</keyword>
<dbReference type="InterPro" id="IPR004509">
    <property type="entry name" value="Competence_ComEA_HhH"/>
</dbReference>
<dbReference type="PANTHER" id="PTHR21180:SF32">
    <property type="entry name" value="ENDONUCLEASE_EXONUCLEASE_PHOSPHATASE FAMILY DOMAIN-CONTAINING PROTEIN 1"/>
    <property type="match status" value="1"/>
</dbReference>
<dbReference type="InterPro" id="IPR019554">
    <property type="entry name" value="Soluble_ligand-bd"/>
</dbReference>
<dbReference type="InterPro" id="IPR010994">
    <property type="entry name" value="RuvA_2-like"/>
</dbReference>
<dbReference type="Gene3D" id="3.10.560.10">
    <property type="entry name" value="Outer membrane lipoprotein wza domain like"/>
    <property type="match status" value="1"/>
</dbReference>
<feature type="domain" description="Helix-hairpin-helix DNA-binding motif class 1" evidence="2">
    <location>
        <begin position="195"/>
        <end position="214"/>
    </location>
</feature>
<sequence>MRPTRRDDPDETRAEIARRRLAALAASFDAELPPADDEAPVPRRRTEIPHVRALGALAVAGSVLLVWWLLAGRPHASDPVAPLAFAPSASASAGAAASGAPGGLLVIDVVGKVKQPGIVTVPKGSRVYEAIEAAGGLRGRVDTTALNLARELSDGEQILVGLDPVEVAGAPAGTAPPAGGATAGGKVNLNTATAEQLDTLPGVGPVTAQAILGWRETNGRFGSVEDLLDVKGIGEATLAELRDLVVV</sequence>
<name>A0ABY5MCH6_9ACTN</name>
<dbReference type="SMART" id="SM00278">
    <property type="entry name" value="HhH1"/>
    <property type="match status" value="2"/>
</dbReference>
<gene>
    <name evidence="3" type="ORF">NQV15_05720</name>
</gene>
<protein>
    <submittedName>
        <fullName evidence="3">Helix-hairpin-helix domain-containing protein</fullName>
    </submittedName>
</protein>
<reference evidence="3 4" key="1">
    <citation type="submission" date="2022-08" db="EMBL/GenBank/DDBJ databases">
        <title>novel species in genus Aeromicrobium.</title>
        <authorList>
            <person name="Ye L."/>
        </authorList>
    </citation>
    <scope>NUCLEOTIDE SEQUENCE [LARGE SCALE GENOMIC DNA]</scope>
    <source>
        <strain evidence="4">zg-Y1379</strain>
    </source>
</reference>
<keyword evidence="1" id="KW-0472">Membrane</keyword>
<evidence type="ECO:0000313" key="3">
    <source>
        <dbReference type="EMBL" id="UUP14808.1"/>
    </source>
</evidence>
<dbReference type="EMBL" id="CP102173">
    <property type="protein sequence ID" value="UUP14808.1"/>
    <property type="molecule type" value="Genomic_DNA"/>
</dbReference>
<organism evidence="3 4">
    <name type="scientific">Aeromicrobium wangtongii</name>
    <dbReference type="NCBI Taxonomy" id="2969247"/>
    <lineage>
        <taxon>Bacteria</taxon>
        <taxon>Bacillati</taxon>
        <taxon>Actinomycetota</taxon>
        <taxon>Actinomycetes</taxon>
        <taxon>Propionibacteriales</taxon>
        <taxon>Nocardioidaceae</taxon>
        <taxon>Aeromicrobium</taxon>
    </lineage>
</organism>
<accession>A0ABY5MCH6</accession>
<dbReference type="InterPro" id="IPR051675">
    <property type="entry name" value="Endo/Exo/Phosphatase_dom_1"/>
</dbReference>
<dbReference type="RefSeq" id="WP_232398690.1">
    <property type="nucleotide sequence ID" value="NZ_CP102173.1"/>
</dbReference>